<dbReference type="EMBL" id="MCFA01000064">
    <property type="protein sequence ID" value="ORY11170.1"/>
    <property type="molecule type" value="Genomic_DNA"/>
</dbReference>
<sequence length="367" mass="40106">MPPSSCCRTCDHRNAAVTTHLSSVPQLLSVGLITLSFKAASTLTDTHSSAYVTLNTVLNNIVDAAENTTHPSRFTSWAICHDDPHAVLIVTTLSATVTSTSHSGTPAVFDPVLRFLSQPPTTQHVLLDYSVVALAAASPEDRIACDILIVNAPDARIAGAIGKSFGWDPKRSSLSALLEQYVPAGFSSPGDLIRDFWAWTELPGQPVSPASSYRSSYDGVSVLKSTNSDENVSTLRSTNSDEKNMAMFLAGDEEDEEEKGRVDDETLVMIFQWSSRADAERFKHPLQKSYGYNQQSVSPDLWDRDVANPVRQLEGIGAKVEHLKVELRSVEERIEQGRPAAPRERSGSRRLSVMASGMGERLSGFWR</sequence>
<gene>
    <name evidence="1" type="ORF">BCR34DRAFT_484616</name>
</gene>
<name>A0A1Y1ZLQ1_9PLEO</name>
<dbReference type="AlphaFoldDB" id="A0A1Y1ZLQ1"/>
<proteinExistence type="predicted"/>
<accession>A0A1Y1ZLQ1</accession>
<dbReference type="Proteomes" id="UP000193144">
    <property type="component" value="Unassembled WGS sequence"/>
</dbReference>
<reference evidence="1 2" key="1">
    <citation type="submission" date="2016-07" db="EMBL/GenBank/DDBJ databases">
        <title>Pervasive Adenine N6-methylation of Active Genes in Fungi.</title>
        <authorList>
            <consortium name="DOE Joint Genome Institute"/>
            <person name="Mondo S.J."/>
            <person name="Dannebaum R.O."/>
            <person name="Kuo R.C."/>
            <person name="Labutti K."/>
            <person name="Haridas S."/>
            <person name="Kuo A."/>
            <person name="Salamov A."/>
            <person name="Ahrendt S.R."/>
            <person name="Lipzen A."/>
            <person name="Sullivan W."/>
            <person name="Andreopoulos W.B."/>
            <person name="Clum A."/>
            <person name="Lindquist E."/>
            <person name="Daum C."/>
            <person name="Ramamoorthy G.K."/>
            <person name="Gryganskyi A."/>
            <person name="Culley D."/>
            <person name="Magnuson J.K."/>
            <person name="James T.Y."/>
            <person name="O'Malley M.A."/>
            <person name="Stajich J.E."/>
            <person name="Spatafora J.W."/>
            <person name="Visel A."/>
            <person name="Grigoriev I.V."/>
        </authorList>
    </citation>
    <scope>NUCLEOTIDE SEQUENCE [LARGE SCALE GENOMIC DNA]</scope>
    <source>
        <strain evidence="1 2">CBS 115471</strain>
    </source>
</reference>
<evidence type="ECO:0000313" key="1">
    <source>
        <dbReference type="EMBL" id="ORY11170.1"/>
    </source>
</evidence>
<comment type="caution">
    <text evidence="1">The sequence shown here is derived from an EMBL/GenBank/DDBJ whole genome shotgun (WGS) entry which is preliminary data.</text>
</comment>
<keyword evidence="2" id="KW-1185">Reference proteome</keyword>
<organism evidence="1 2">
    <name type="scientific">Clohesyomyces aquaticus</name>
    <dbReference type="NCBI Taxonomy" id="1231657"/>
    <lineage>
        <taxon>Eukaryota</taxon>
        <taxon>Fungi</taxon>
        <taxon>Dikarya</taxon>
        <taxon>Ascomycota</taxon>
        <taxon>Pezizomycotina</taxon>
        <taxon>Dothideomycetes</taxon>
        <taxon>Pleosporomycetidae</taxon>
        <taxon>Pleosporales</taxon>
        <taxon>Lindgomycetaceae</taxon>
        <taxon>Clohesyomyces</taxon>
    </lineage>
</organism>
<protein>
    <submittedName>
        <fullName evidence="1">Uncharacterized protein</fullName>
    </submittedName>
</protein>
<dbReference type="OrthoDB" id="3788658at2759"/>
<evidence type="ECO:0000313" key="2">
    <source>
        <dbReference type="Proteomes" id="UP000193144"/>
    </source>
</evidence>